<dbReference type="InterPro" id="IPR036736">
    <property type="entry name" value="ACP-like_sf"/>
</dbReference>
<evidence type="ECO:0000256" key="1">
    <source>
        <dbReference type="ARBA" id="ARBA00004924"/>
    </source>
</evidence>
<dbReference type="InterPro" id="IPR009081">
    <property type="entry name" value="PP-bd_ACP"/>
</dbReference>
<comment type="pathway">
    <text evidence="1">Siderophore biosynthesis.</text>
</comment>
<dbReference type="NCBIfam" id="TIGR01733">
    <property type="entry name" value="AA-adenyl-dom"/>
    <property type="match status" value="1"/>
</dbReference>
<dbReference type="Pfam" id="PF13193">
    <property type="entry name" value="AMP-binding_C"/>
    <property type="match status" value="1"/>
</dbReference>
<dbReference type="SUPFAM" id="SSF47336">
    <property type="entry name" value="ACP-like"/>
    <property type="match status" value="1"/>
</dbReference>
<dbReference type="Gene3D" id="3.30.559.30">
    <property type="entry name" value="Nonribosomal peptide synthetase, condensation domain"/>
    <property type="match status" value="1"/>
</dbReference>
<keyword evidence="3" id="KW-0597">Phosphoprotein</keyword>
<protein>
    <recommendedName>
        <fullName evidence="6">Carrier domain-containing protein</fullName>
    </recommendedName>
</protein>
<keyword evidence="2" id="KW-0596">Phosphopantetheine</keyword>
<dbReference type="PROSITE" id="PS50075">
    <property type="entry name" value="CARRIER"/>
    <property type="match status" value="1"/>
</dbReference>
<dbReference type="SUPFAM" id="SSF52777">
    <property type="entry name" value="CoA-dependent acyltransferases"/>
    <property type="match status" value="1"/>
</dbReference>
<dbReference type="Pfam" id="PF00550">
    <property type="entry name" value="PP-binding"/>
    <property type="match status" value="1"/>
</dbReference>
<dbReference type="PANTHER" id="PTHR45527:SF10">
    <property type="entry name" value="PYOCHELIN SYNTHASE PCHF"/>
    <property type="match status" value="1"/>
</dbReference>
<dbReference type="InterPro" id="IPR045851">
    <property type="entry name" value="AMP-bd_C_sf"/>
</dbReference>
<dbReference type="InterPro" id="IPR020806">
    <property type="entry name" value="PKS_PP-bd"/>
</dbReference>
<keyword evidence="8" id="KW-1185">Reference proteome</keyword>
<feature type="compositionally biased region" description="Polar residues" evidence="5">
    <location>
        <begin position="107"/>
        <end position="116"/>
    </location>
</feature>
<dbReference type="EMBL" id="BAAASJ010000007">
    <property type="protein sequence ID" value="GAA2622461.1"/>
    <property type="molecule type" value="Genomic_DNA"/>
</dbReference>
<dbReference type="PANTHER" id="PTHR45527">
    <property type="entry name" value="NONRIBOSOMAL PEPTIDE SYNTHETASE"/>
    <property type="match status" value="1"/>
</dbReference>
<dbReference type="PROSITE" id="PS00455">
    <property type="entry name" value="AMP_BINDING"/>
    <property type="match status" value="1"/>
</dbReference>
<evidence type="ECO:0000259" key="6">
    <source>
        <dbReference type="PROSITE" id="PS50075"/>
    </source>
</evidence>
<dbReference type="Gene3D" id="2.30.38.10">
    <property type="entry name" value="Luciferase, Domain 3"/>
    <property type="match status" value="1"/>
</dbReference>
<comment type="caution">
    <text evidence="7">The sequence shown here is derived from an EMBL/GenBank/DDBJ whole genome shotgun (WGS) entry which is preliminary data.</text>
</comment>
<organism evidence="7 8">
    <name type="scientific">Streptomyces vastus</name>
    <dbReference type="NCBI Taxonomy" id="285451"/>
    <lineage>
        <taxon>Bacteria</taxon>
        <taxon>Bacillati</taxon>
        <taxon>Actinomycetota</taxon>
        <taxon>Actinomycetes</taxon>
        <taxon>Kitasatosporales</taxon>
        <taxon>Streptomycetaceae</taxon>
        <taxon>Streptomyces</taxon>
    </lineage>
</organism>
<gene>
    <name evidence="7" type="ORF">GCM10010307_07040</name>
</gene>
<evidence type="ECO:0000256" key="5">
    <source>
        <dbReference type="SAM" id="MobiDB-lite"/>
    </source>
</evidence>
<evidence type="ECO:0000256" key="4">
    <source>
        <dbReference type="ARBA" id="ARBA00022598"/>
    </source>
</evidence>
<feature type="region of interest" description="Disordered" evidence="5">
    <location>
        <begin position="92"/>
        <end position="116"/>
    </location>
</feature>
<dbReference type="SUPFAM" id="SSF56801">
    <property type="entry name" value="Acetyl-CoA synthetase-like"/>
    <property type="match status" value="1"/>
</dbReference>
<dbReference type="Gene3D" id="3.40.50.980">
    <property type="match status" value="2"/>
</dbReference>
<dbReference type="InterPro" id="IPR025110">
    <property type="entry name" value="AMP-bd_C"/>
</dbReference>
<dbReference type="InterPro" id="IPR000873">
    <property type="entry name" value="AMP-dep_synth/lig_dom"/>
</dbReference>
<evidence type="ECO:0000256" key="2">
    <source>
        <dbReference type="ARBA" id="ARBA00022450"/>
    </source>
</evidence>
<name>A0ABP6CK79_9ACTN</name>
<dbReference type="Gene3D" id="1.10.1200.10">
    <property type="entry name" value="ACP-like"/>
    <property type="match status" value="1"/>
</dbReference>
<evidence type="ECO:0000313" key="7">
    <source>
        <dbReference type="EMBL" id="GAA2622461.1"/>
    </source>
</evidence>
<proteinExistence type="predicted"/>
<dbReference type="SMART" id="SM00823">
    <property type="entry name" value="PKS_PP"/>
    <property type="match status" value="1"/>
</dbReference>
<feature type="domain" description="Carrier" evidence="6">
    <location>
        <begin position="6"/>
        <end position="83"/>
    </location>
</feature>
<dbReference type="Gene3D" id="3.30.300.30">
    <property type="match status" value="1"/>
</dbReference>
<dbReference type="Pfam" id="PF00501">
    <property type="entry name" value="AMP-binding"/>
    <property type="match status" value="1"/>
</dbReference>
<dbReference type="Proteomes" id="UP001500151">
    <property type="component" value="Unassembled WGS sequence"/>
</dbReference>
<reference evidence="8" key="1">
    <citation type="journal article" date="2019" name="Int. J. Syst. Evol. Microbiol.">
        <title>The Global Catalogue of Microorganisms (GCM) 10K type strain sequencing project: providing services to taxonomists for standard genome sequencing and annotation.</title>
        <authorList>
            <consortium name="The Broad Institute Genomics Platform"/>
            <consortium name="The Broad Institute Genome Sequencing Center for Infectious Disease"/>
            <person name="Wu L."/>
            <person name="Ma J."/>
        </authorList>
    </citation>
    <scope>NUCLEOTIDE SEQUENCE [LARGE SCALE GENOMIC DNA]</scope>
    <source>
        <strain evidence="8">JCM 4524</strain>
    </source>
</reference>
<keyword evidence="4" id="KW-0436">Ligase</keyword>
<accession>A0ABP6CK79</accession>
<evidence type="ECO:0000313" key="8">
    <source>
        <dbReference type="Proteomes" id="UP001500151"/>
    </source>
</evidence>
<evidence type="ECO:0000256" key="3">
    <source>
        <dbReference type="ARBA" id="ARBA00022553"/>
    </source>
</evidence>
<dbReference type="InterPro" id="IPR020845">
    <property type="entry name" value="AMP-binding_CS"/>
</dbReference>
<dbReference type="InterPro" id="IPR010071">
    <property type="entry name" value="AA_adenyl_dom"/>
</dbReference>
<sequence length="838" mass="88143">MGEAKSEARQAITDVASCVDDVLAMDGSEDQPHTSLADLGLESFTVVRLRRRLQDLTGIDIPLSSFFGDATVASVAAELVGATTAVGGPGEEVAESAAKGSAAGHDPSTTGRHASGTLTSETWSALSARCSLVHVSTSGALLAALALTVARWSGEAPTLADIDRRHSPGTDVAPGVTTSVTLPKLDWQQWGGFTHYATAVDQGLSDIGLSPAADSAVLVDLVEPIGDPDRAPSAASEVSLQLKHTHALDESGLRIDWHIAAGSPSDELLAGMFAAYLHLLGRLANDSDAWSSSVLGWDPGFHAATKLECTPFPGAGPHLDAPWRQASARSPQQPALVGTFTPVTHGELAERAAETAAALNAIGIGPGSLVAIAAAKGDAQIAAVLGISASGAGYVPIDPAWPAERIASVCAQAGIRHALATEDTTVTWPNYVRVRVLDRAGRLAATGRGPRTSSRVNPAPEELAYVIFTSGSTGVPKGVAIEHWTARNTVDDITDRFGVGAHDRVLSLSALSFDLSVYDIFGVLGAGGALVLPDAARAGDPEHWLETMQQHQVTIWNTAPALMEMLVEQAEAAPAVAEAALAHLRLVLLSGDWIPVSLPDRLRALAPQAEIVSLGGATEASIWSICFPIDKVDPNWASIPYGRALRGQSFHVLDEDGAPCPVGLPGELHIGGEGLAREYIGNPRETTARFINHPVMGERLYRTGDMGRWQPDGTIEFLGRVDRQVKIRGYRIELGEIDSVLNRHPSVRRCIAAAHRCPDGLLRLAAHIVPQARTSPPPPQQLTAALRAHLPAYMLPTRFVYTKAFPVTANGKVNYAALPNPFAAQTPPAGSATNRRTS</sequence>